<comment type="domain">
    <text evidence="8">The N-terminal domain determines nucleotide recognition and specific binding, while the C-terminal domain determines the specific binding to the target protein.</text>
</comment>
<evidence type="ECO:0000313" key="11">
    <source>
        <dbReference type="EMBL" id="TWL22163.1"/>
    </source>
</evidence>
<sequence length="195" mass="22029">MKEIHVILSGGLSRRFGEPKAFARWKGKPLYQWCKQALGDDVLILSRPGLTERFIELGEKAVLEDIEPYRGKGPLAGMYTAMERAEGECYIFSACDTPLVRQETISALKRQLTPADDAVVPVADGRAQPLVAVYHRRVKSVLHEQLQQNELKISSFLDRIRVKYIEADAVGAEPWEFINVNKKSDLEEIEPFFPG</sequence>
<feature type="binding site" evidence="8">
    <location>
        <position position="20"/>
    </location>
    <ligand>
        <name>GTP</name>
        <dbReference type="ChEBI" id="CHEBI:37565"/>
    </ligand>
</feature>
<organism evidence="11 12">
    <name type="scientific">Bacillus licheniformis</name>
    <dbReference type="NCBI Taxonomy" id="1402"/>
    <lineage>
        <taxon>Bacteria</taxon>
        <taxon>Bacillati</taxon>
        <taxon>Bacillota</taxon>
        <taxon>Bacilli</taxon>
        <taxon>Bacillales</taxon>
        <taxon>Bacillaceae</taxon>
        <taxon>Bacillus</taxon>
    </lineage>
</organism>
<evidence type="ECO:0000256" key="6">
    <source>
        <dbReference type="ARBA" id="ARBA00023134"/>
    </source>
</evidence>
<dbReference type="HAMAP" id="MF_00316">
    <property type="entry name" value="MobA"/>
    <property type="match status" value="1"/>
</dbReference>
<dbReference type="SUPFAM" id="SSF53448">
    <property type="entry name" value="Nucleotide-diphospho-sugar transferases"/>
    <property type="match status" value="1"/>
</dbReference>
<evidence type="ECO:0000256" key="8">
    <source>
        <dbReference type="HAMAP-Rule" id="MF_00316"/>
    </source>
</evidence>
<protein>
    <recommendedName>
        <fullName evidence="8">Probable molybdenum cofactor guanylyltransferase</fullName>
        <shortName evidence="8">MoCo guanylyltransferase</shortName>
        <ecNumber evidence="8">2.7.7.77</ecNumber>
    </recommendedName>
    <alternativeName>
        <fullName evidence="8">GTP:molybdopterin guanylyltransferase</fullName>
    </alternativeName>
    <alternativeName>
        <fullName evidence="8">Mo-MPT guanylyltransferase</fullName>
    </alternativeName>
    <alternativeName>
        <fullName evidence="8">Molybdopterin guanylyltransferase</fullName>
    </alternativeName>
    <alternativeName>
        <fullName evidence="8">Molybdopterin-guanine dinucleotide synthase</fullName>
        <shortName evidence="8">MGD synthase</shortName>
    </alternativeName>
</protein>
<dbReference type="InterPro" id="IPR025877">
    <property type="entry name" value="MobA-like_NTP_Trfase"/>
</dbReference>
<keyword evidence="11" id="KW-0548">Nucleotidyltransferase</keyword>
<accession>A0A1Y0YH53</accession>
<keyword evidence="6 8" id="KW-0342">GTP-binding</keyword>
<evidence type="ECO:0000256" key="3">
    <source>
        <dbReference type="ARBA" id="ARBA00022723"/>
    </source>
</evidence>
<dbReference type="InterPro" id="IPR013482">
    <property type="entry name" value="Molybde_CF_guanTrfase"/>
</dbReference>
<comment type="caution">
    <text evidence="8">Lacks conserved residue(s) required for the propagation of feature annotation.</text>
</comment>
<dbReference type="GO" id="GO:0006777">
    <property type="term" value="P:Mo-molybdopterin cofactor biosynthetic process"/>
    <property type="evidence" value="ECO:0007669"/>
    <property type="project" value="UniProtKB-KW"/>
</dbReference>
<keyword evidence="4 8" id="KW-0547">Nucleotide-binding</keyword>
<reference evidence="10 13" key="2">
    <citation type="submission" date="2020-12" db="EMBL/GenBank/DDBJ databases">
        <title>FDA dAtabase for Regulatory Grade micrObial Sequences (FDA-ARGOS): Supporting development and validation of Infectious Disease Dx tests.</title>
        <authorList>
            <person name="Nelson B."/>
            <person name="Plummer A."/>
            <person name="Tallon L."/>
            <person name="Sadzewicz L."/>
            <person name="Zhao X."/>
            <person name="Boylan J."/>
            <person name="Ott S."/>
            <person name="Bowen H."/>
            <person name="Vavikolanu K."/>
            <person name="Mehta A."/>
            <person name="Aluvathingal J."/>
            <person name="Nadendla S."/>
            <person name="Myers T."/>
            <person name="Yan Y."/>
            <person name="Sichtig H."/>
        </authorList>
    </citation>
    <scope>NUCLEOTIDE SEQUENCE [LARGE SCALE GENOMIC DNA]</scope>
    <source>
        <strain evidence="10 13">FDAARGOS_923</strain>
    </source>
</reference>
<feature type="binding site" evidence="8">
    <location>
        <position position="65"/>
    </location>
    <ligand>
        <name>GTP</name>
        <dbReference type="ChEBI" id="CHEBI:37565"/>
    </ligand>
</feature>
<dbReference type="OMA" id="YFEPLFC"/>
<dbReference type="GO" id="GO:0046872">
    <property type="term" value="F:metal ion binding"/>
    <property type="evidence" value="ECO:0007669"/>
    <property type="project" value="UniProtKB-KW"/>
</dbReference>
<dbReference type="CDD" id="cd02503">
    <property type="entry name" value="MobA"/>
    <property type="match status" value="1"/>
</dbReference>
<dbReference type="PANTHER" id="PTHR19136">
    <property type="entry name" value="MOLYBDENUM COFACTOR GUANYLYLTRANSFERASE"/>
    <property type="match status" value="1"/>
</dbReference>
<evidence type="ECO:0000256" key="2">
    <source>
        <dbReference type="ARBA" id="ARBA00022679"/>
    </source>
</evidence>
<dbReference type="AlphaFoldDB" id="A0A1Y0YH53"/>
<dbReference type="Gene3D" id="3.90.550.10">
    <property type="entry name" value="Spore Coat Polysaccharide Biosynthesis Protein SpsA, Chain A"/>
    <property type="match status" value="1"/>
</dbReference>
<feature type="domain" description="MobA-like NTP transferase" evidence="9">
    <location>
        <begin position="6"/>
        <end position="151"/>
    </location>
</feature>
<dbReference type="Proteomes" id="UP000595038">
    <property type="component" value="Chromosome"/>
</dbReference>
<dbReference type="SMR" id="A0A1Y0YH53"/>
<keyword evidence="5 8" id="KW-0460">Magnesium</keyword>
<name>A0A1Y0YH53_BACLI</name>
<dbReference type="InterPro" id="IPR029044">
    <property type="entry name" value="Nucleotide-diphossugar_trans"/>
</dbReference>
<dbReference type="Pfam" id="PF12804">
    <property type="entry name" value="NTP_transf_3"/>
    <property type="match status" value="1"/>
</dbReference>
<keyword evidence="1 8" id="KW-0963">Cytoplasm</keyword>
<feature type="binding site" evidence="8">
    <location>
        <begin position="8"/>
        <end position="10"/>
    </location>
    <ligand>
        <name>GTP</name>
        <dbReference type="ChEBI" id="CHEBI:37565"/>
    </ligand>
</feature>
<proteinExistence type="inferred from homology"/>
<dbReference type="EC" id="2.7.7.77" evidence="8"/>
<keyword evidence="2 8" id="KW-0808">Transferase</keyword>
<evidence type="ECO:0000259" key="9">
    <source>
        <dbReference type="Pfam" id="PF12804"/>
    </source>
</evidence>
<dbReference type="EMBL" id="NILC01000030">
    <property type="protein sequence ID" value="TWL22163.1"/>
    <property type="molecule type" value="Genomic_DNA"/>
</dbReference>
<dbReference type="GO" id="GO:0061603">
    <property type="term" value="F:molybdenum cofactor guanylyltransferase activity"/>
    <property type="evidence" value="ECO:0007669"/>
    <property type="project" value="UniProtKB-EC"/>
</dbReference>
<dbReference type="EMBL" id="CP065647">
    <property type="protein sequence ID" value="QPR71785.1"/>
    <property type="molecule type" value="Genomic_DNA"/>
</dbReference>
<dbReference type="GeneID" id="92861766"/>
<comment type="cofactor">
    <cofactor evidence="8">
        <name>Mg(2+)</name>
        <dbReference type="ChEBI" id="CHEBI:18420"/>
    </cofactor>
</comment>
<evidence type="ECO:0000256" key="1">
    <source>
        <dbReference type="ARBA" id="ARBA00022490"/>
    </source>
</evidence>
<evidence type="ECO:0000313" key="12">
    <source>
        <dbReference type="Proteomes" id="UP000435910"/>
    </source>
</evidence>
<evidence type="ECO:0000256" key="7">
    <source>
        <dbReference type="ARBA" id="ARBA00023150"/>
    </source>
</evidence>
<comment type="catalytic activity">
    <reaction evidence="8">
        <text>Mo-molybdopterin + GTP + H(+) = Mo-molybdopterin guanine dinucleotide + diphosphate</text>
        <dbReference type="Rhea" id="RHEA:34243"/>
        <dbReference type="ChEBI" id="CHEBI:15378"/>
        <dbReference type="ChEBI" id="CHEBI:33019"/>
        <dbReference type="ChEBI" id="CHEBI:37565"/>
        <dbReference type="ChEBI" id="CHEBI:71302"/>
        <dbReference type="ChEBI" id="CHEBI:71310"/>
        <dbReference type="EC" id="2.7.7.77"/>
    </reaction>
</comment>
<comment type="function">
    <text evidence="8">Transfers a GMP moiety from GTP to Mo-molybdopterin (Mo-MPT) cofactor (Moco or molybdenum cofactor) to form Mo-molybdopterin guanine dinucleotide (Mo-MGD) cofactor.</text>
</comment>
<evidence type="ECO:0000313" key="13">
    <source>
        <dbReference type="Proteomes" id="UP000595038"/>
    </source>
</evidence>
<dbReference type="GO" id="GO:0005737">
    <property type="term" value="C:cytoplasm"/>
    <property type="evidence" value="ECO:0007669"/>
    <property type="project" value="UniProtKB-SubCell"/>
</dbReference>
<keyword evidence="7 8" id="KW-0501">Molybdenum cofactor biosynthesis</keyword>
<keyword evidence="3 8" id="KW-0479">Metal-binding</keyword>
<dbReference type="PANTHER" id="PTHR19136:SF81">
    <property type="entry name" value="MOLYBDENUM COFACTOR GUANYLYLTRANSFERASE"/>
    <property type="match status" value="1"/>
</dbReference>
<dbReference type="Proteomes" id="UP000435910">
    <property type="component" value="Unassembled WGS sequence"/>
</dbReference>
<gene>
    <name evidence="8" type="primary">mobA</name>
    <name evidence="11" type="ORF">CHCC16736_0626</name>
    <name evidence="10" type="ORF">I6G80_18450</name>
</gene>
<reference evidence="11 12" key="1">
    <citation type="submission" date="2019-06" db="EMBL/GenBank/DDBJ databases">
        <title>Genome sequence analysis of &gt;100 Bacillus licheniformis strains suggests intrinsic resistance to this species.</title>
        <authorList>
            <person name="Wels M."/>
            <person name="Siezen R.J."/>
            <person name="Johansen E."/>
            <person name="Stuer-Lauridsen B."/>
            <person name="Bjerre K."/>
            <person name="Nielsen B.K.K."/>
        </authorList>
    </citation>
    <scope>NUCLEOTIDE SEQUENCE [LARGE SCALE GENOMIC DNA]</scope>
    <source>
        <strain evidence="11 12">BAC-16736</strain>
    </source>
</reference>
<evidence type="ECO:0000313" key="10">
    <source>
        <dbReference type="EMBL" id="QPR71785.1"/>
    </source>
</evidence>
<comment type="similarity">
    <text evidence="8">Belongs to the MobA family.</text>
</comment>
<comment type="subcellular location">
    <subcellularLocation>
        <location evidence="8">Cytoplasm</location>
    </subcellularLocation>
</comment>
<feature type="binding site" evidence="8">
    <location>
        <position position="96"/>
    </location>
    <ligand>
        <name>GTP</name>
        <dbReference type="ChEBI" id="CHEBI:37565"/>
    </ligand>
</feature>
<dbReference type="GO" id="GO:0005525">
    <property type="term" value="F:GTP binding"/>
    <property type="evidence" value="ECO:0007669"/>
    <property type="project" value="UniProtKB-UniRule"/>
</dbReference>
<evidence type="ECO:0000256" key="5">
    <source>
        <dbReference type="ARBA" id="ARBA00022842"/>
    </source>
</evidence>
<feature type="binding site" evidence="8">
    <location>
        <position position="96"/>
    </location>
    <ligand>
        <name>Mg(2+)</name>
        <dbReference type="ChEBI" id="CHEBI:18420"/>
    </ligand>
</feature>
<dbReference type="RefSeq" id="WP_003181331.1">
    <property type="nucleotide sequence ID" value="NZ_BEXU01000005.1"/>
</dbReference>
<evidence type="ECO:0000256" key="4">
    <source>
        <dbReference type="ARBA" id="ARBA00022741"/>
    </source>
</evidence>